<name>A0A2K3LH68_TRIPR</name>
<gene>
    <name evidence="1" type="ORF">L195_g033850</name>
</gene>
<feature type="non-terminal residue" evidence="1">
    <location>
        <position position="71"/>
    </location>
</feature>
<reference evidence="1 2" key="2">
    <citation type="journal article" date="2017" name="Front. Plant Sci.">
        <title>Gene Classification and Mining of Molecular Markers Useful in Red Clover (Trifolium pratense) Breeding.</title>
        <authorList>
            <person name="Istvanek J."/>
            <person name="Dluhosova J."/>
            <person name="Dluhos P."/>
            <person name="Patkova L."/>
            <person name="Nedelnik J."/>
            <person name="Repkova J."/>
        </authorList>
    </citation>
    <scope>NUCLEOTIDE SEQUENCE [LARGE SCALE GENOMIC DNA]</scope>
    <source>
        <strain evidence="2">cv. Tatra</strain>
        <tissue evidence="1">Young leaves</tissue>
    </source>
</reference>
<comment type="caution">
    <text evidence="1">The sequence shown here is derived from an EMBL/GenBank/DDBJ whole genome shotgun (WGS) entry which is preliminary data.</text>
</comment>
<protein>
    <submittedName>
        <fullName evidence="1">RING finger and CHY zinc finger domain-containing protein</fullName>
    </submittedName>
</protein>
<organism evidence="1 2">
    <name type="scientific">Trifolium pratense</name>
    <name type="common">Red clover</name>
    <dbReference type="NCBI Taxonomy" id="57577"/>
    <lineage>
        <taxon>Eukaryota</taxon>
        <taxon>Viridiplantae</taxon>
        <taxon>Streptophyta</taxon>
        <taxon>Embryophyta</taxon>
        <taxon>Tracheophyta</taxon>
        <taxon>Spermatophyta</taxon>
        <taxon>Magnoliopsida</taxon>
        <taxon>eudicotyledons</taxon>
        <taxon>Gunneridae</taxon>
        <taxon>Pentapetalae</taxon>
        <taxon>rosids</taxon>
        <taxon>fabids</taxon>
        <taxon>Fabales</taxon>
        <taxon>Fabaceae</taxon>
        <taxon>Papilionoideae</taxon>
        <taxon>50 kb inversion clade</taxon>
        <taxon>NPAAA clade</taxon>
        <taxon>Hologalegina</taxon>
        <taxon>IRL clade</taxon>
        <taxon>Trifolieae</taxon>
        <taxon>Trifolium</taxon>
    </lineage>
</organism>
<evidence type="ECO:0000313" key="2">
    <source>
        <dbReference type="Proteomes" id="UP000236291"/>
    </source>
</evidence>
<reference evidence="1 2" key="1">
    <citation type="journal article" date="2014" name="Am. J. Bot.">
        <title>Genome assembly and annotation for red clover (Trifolium pratense; Fabaceae).</title>
        <authorList>
            <person name="Istvanek J."/>
            <person name="Jaros M."/>
            <person name="Krenek A."/>
            <person name="Repkova J."/>
        </authorList>
    </citation>
    <scope>NUCLEOTIDE SEQUENCE [LARGE SCALE GENOMIC DNA]</scope>
    <source>
        <strain evidence="2">cv. Tatra</strain>
        <tissue evidence="1">Young leaves</tissue>
    </source>
</reference>
<dbReference type="Proteomes" id="UP000236291">
    <property type="component" value="Unassembled WGS sequence"/>
</dbReference>
<dbReference type="EMBL" id="ASHM01033087">
    <property type="protein sequence ID" value="PNX77879.1"/>
    <property type="molecule type" value="Genomic_DNA"/>
</dbReference>
<dbReference type="AlphaFoldDB" id="A0A2K3LH68"/>
<accession>A0A2K3LH68</accession>
<evidence type="ECO:0000313" key="1">
    <source>
        <dbReference type="EMBL" id="PNX77879.1"/>
    </source>
</evidence>
<sequence>MGEVAVLHSEPLHFECNDTKHMIEEDAYPPKSNPESFPGEESNANITVEDAESGPPVAMRFLIAAIVTMRR</sequence>
<proteinExistence type="predicted"/>